<name>A0A2S8B5U6_9SPHN</name>
<dbReference type="Proteomes" id="UP000238954">
    <property type="component" value="Chromosome"/>
</dbReference>
<keyword evidence="4" id="KW-1185">Reference proteome</keyword>
<dbReference type="AlphaFoldDB" id="A0A2S8B5U6"/>
<feature type="domain" description="TPM" evidence="2">
    <location>
        <begin position="195"/>
        <end position="313"/>
    </location>
</feature>
<keyword evidence="1" id="KW-0472">Membrane</keyword>
<protein>
    <recommendedName>
        <fullName evidence="2">TPM domain-containing protein</fullName>
    </recommendedName>
</protein>
<dbReference type="EMBL" id="PHFW01000002">
    <property type="protein sequence ID" value="PQM27713.1"/>
    <property type="molecule type" value="Genomic_DNA"/>
</dbReference>
<evidence type="ECO:0000313" key="3">
    <source>
        <dbReference type="EMBL" id="PQM27713.1"/>
    </source>
</evidence>
<keyword evidence="1" id="KW-1133">Transmembrane helix</keyword>
<dbReference type="Gene3D" id="3.10.310.50">
    <property type="match status" value="1"/>
</dbReference>
<dbReference type="PANTHER" id="PTHR30373:SF2">
    <property type="entry name" value="UPF0603 PROTEIN YGCG"/>
    <property type="match status" value="1"/>
</dbReference>
<evidence type="ECO:0000256" key="1">
    <source>
        <dbReference type="SAM" id="Phobius"/>
    </source>
</evidence>
<feature type="transmembrane region" description="Helical" evidence="1">
    <location>
        <begin position="43"/>
        <end position="63"/>
    </location>
</feature>
<evidence type="ECO:0000313" key="4">
    <source>
        <dbReference type="Proteomes" id="UP000238954"/>
    </source>
</evidence>
<sequence length="321" mass="34896">MTYATVYDIANDSVGLQFPLIGLGLILIGAVMKWGFGKSGWSSYPIIVIGVFTILASGAVPWWDYRRVTQAVARGEAKQVEGPIHDWRMARARGKRRSTGATFYSHYERFSVGDVDFDVNWGALEAGFANRGSTEEKPTVRLANGIPARIWYLPIDGPGKPPRITRIDLGTVGWADEVQQDDAGIAFRLAQGHIADEAKLLPDDRKMAIGLLIYTFEQNSGHRLVVVTTPSLGGTDIARFAAEIADRRGMKGNGILLLVAPNERQARIAVGRDLTARLPDAAAQAILDRAVLPRFRRGDVPGGIEAGVERIIARVAGPETP</sequence>
<feature type="transmembrane region" description="Helical" evidence="1">
    <location>
        <begin position="16"/>
        <end position="36"/>
    </location>
</feature>
<proteinExistence type="predicted"/>
<accession>A0A2S8B5U6</accession>
<dbReference type="OrthoDB" id="9810918at2"/>
<dbReference type="Pfam" id="PF04536">
    <property type="entry name" value="TPM_phosphatase"/>
    <property type="match status" value="1"/>
</dbReference>
<gene>
    <name evidence="3" type="ORF">CVO77_03875</name>
</gene>
<evidence type="ECO:0000259" key="2">
    <source>
        <dbReference type="Pfam" id="PF04536"/>
    </source>
</evidence>
<dbReference type="PANTHER" id="PTHR30373">
    <property type="entry name" value="UPF0603 PROTEIN YGCG"/>
    <property type="match status" value="1"/>
</dbReference>
<dbReference type="InterPro" id="IPR007621">
    <property type="entry name" value="TPM_dom"/>
</dbReference>
<dbReference type="RefSeq" id="WP_105997975.1">
    <property type="nucleotide sequence ID" value="NZ_CM009578.1"/>
</dbReference>
<keyword evidence="1" id="KW-0812">Transmembrane</keyword>
<reference evidence="4" key="1">
    <citation type="submission" date="2017-11" db="EMBL/GenBank/DDBJ databases">
        <title>The complete genome sequence of Sphingopyxis pomeranensis sp. nov. strain WS5A3p.</title>
        <authorList>
            <person name="Kaminski M.A."/>
        </authorList>
    </citation>
    <scope>NUCLEOTIDE SEQUENCE [LARGE SCALE GENOMIC DNA]</scope>
    <source>
        <strain evidence="4">WS5A3p</strain>
    </source>
</reference>
<organism evidence="3 4">
    <name type="scientific">Sphingopyxis lindanitolerans</name>
    <dbReference type="NCBI Taxonomy" id="2054227"/>
    <lineage>
        <taxon>Bacteria</taxon>
        <taxon>Pseudomonadati</taxon>
        <taxon>Pseudomonadota</taxon>
        <taxon>Alphaproteobacteria</taxon>
        <taxon>Sphingomonadales</taxon>
        <taxon>Sphingomonadaceae</taxon>
        <taxon>Sphingopyxis</taxon>
    </lineage>
</organism>
<comment type="caution">
    <text evidence="3">The sequence shown here is derived from an EMBL/GenBank/DDBJ whole genome shotgun (WGS) entry which is preliminary data.</text>
</comment>